<dbReference type="Proteomes" id="UP000887566">
    <property type="component" value="Unplaced"/>
</dbReference>
<keyword evidence="1" id="KW-1185">Reference proteome</keyword>
<evidence type="ECO:0000313" key="1">
    <source>
        <dbReference type="Proteomes" id="UP000887566"/>
    </source>
</evidence>
<sequence>MAIFLLDRRGYSATQTSSSSVRVAHLRTLQHRERVETQCHQLTTTILTQTDDRLVFLRRFIPLAHAARSSSVHHRRRRRHHPSTLIETDRIARESGLNVDERNGIGLAVSSAIG</sequence>
<reference evidence="2" key="1">
    <citation type="submission" date="2022-11" db="UniProtKB">
        <authorList>
            <consortium name="WormBaseParasite"/>
        </authorList>
    </citation>
    <scope>IDENTIFICATION</scope>
</reference>
<proteinExistence type="predicted"/>
<evidence type="ECO:0000313" key="2">
    <source>
        <dbReference type="WBParaSite" id="PSAMB.scaffold274size59727.g4279.t1"/>
    </source>
</evidence>
<protein>
    <submittedName>
        <fullName evidence="2">Uncharacterized protein</fullName>
    </submittedName>
</protein>
<accession>A0A914VYK9</accession>
<dbReference type="WBParaSite" id="PSAMB.scaffold274size59727.g4279.t1">
    <property type="protein sequence ID" value="PSAMB.scaffold274size59727.g4279.t1"/>
    <property type="gene ID" value="PSAMB.scaffold274size59727.g4279"/>
</dbReference>
<dbReference type="AlphaFoldDB" id="A0A914VYK9"/>
<organism evidence="1 2">
    <name type="scientific">Plectus sambesii</name>
    <dbReference type="NCBI Taxonomy" id="2011161"/>
    <lineage>
        <taxon>Eukaryota</taxon>
        <taxon>Metazoa</taxon>
        <taxon>Ecdysozoa</taxon>
        <taxon>Nematoda</taxon>
        <taxon>Chromadorea</taxon>
        <taxon>Plectida</taxon>
        <taxon>Plectina</taxon>
        <taxon>Plectoidea</taxon>
        <taxon>Plectidae</taxon>
        <taxon>Plectus</taxon>
    </lineage>
</organism>
<name>A0A914VYK9_9BILA</name>